<gene>
    <name evidence="1" type="ORF">LCGC14_1112480</name>
</gene>
<reference evidence="1" key="1">
    <citation type="journal article" date="2015" name="Nature">
        <title>Complex archaea that bridge the gap between prokaryotes and eukaryotes.</title>
        <authorList>
            <person name="Spang A."/>
            <person name="Saw J.H."/>
            <person name="Jorgensen S.L."/>
            <person name="Zaremba-Niedzwiedzka K."/>
            <person name="Martijn J."/>
            <person name="Lind A.E."/>
            <person name="van Eijk R."/>
            <person name="Schleper C."/>
            <person name="Guy L."/>
            <person name="Ettema T.J."/>
        </authorList>
    </citation>
    <scope>NUCLEOTIDE SEQUENCE</scope>
</reference>
<accession>A0A0F9PPF3</accession>
<evidence type="ECO:0000313" key="1">
    <source>
        <dbReference type="EMBL" id="KKN02951.1"/>
    </source>
</evidence>
<comment type="caution">
    <text evidence="1">The sequence shown here is derived from an EMBL/GenBank/DDBJ whole genome shotgun (WGS) entry which is preliminary data.</text>
</comment>
<sequence length="125" mass="13563">MTTLNINFDEVPDSMLIEMGQYKAQITTMPVKKLNKAQTGDNLVVECVITEGKYANRTLRDYIPLPTMATKVKRLAKSAGVTADAGGLDLSELTNKDVVIVVTNTPSRDDPAVIYSNIGDYLPAA</sequence>
<organism evidence="1">
    <name type="scientific">marine sediment metagenome</name>
    <dbReference type="NCBI Taxonomy" id="412755"/>
    <lineage>
        <taxon>unclassified sequences</taxon>
        <taxon>metagenomes</taxon>
        <taxon>ecological metagenomes</taxon>
    </lineage>
</organism>
<name>A0A0F9PPF3_9ZZZZ</name>
<proteinExistence type="predicted"/>
<dbReference type="EMBL" id="LAZR01005088">
    <property type="protein sequence ID" value="KKN02951.1"/>
    <property type="molecule type" value="Genomic_DNA"/>
</dbReference>
<dbReference type="AlphaFoldDB" id="A0A0F9PPF3"/>
<protein>
    <submittedName>
        <fullName evidence="1">Uncharacterized protein</fullName>
    </submittedName>
</protein>